<dbReference type="EMBL" id="CP032819">
    <property type="protein sequence ID" value="AZS28456.1"/>
    <property type="molecule type" value="Genomic_DNA"/>
</dbReference>
<sequence length="97" mass="11095">MYPIATDIFEHFLSESGFTCTNITNGFDIHKKGELYIKIPQKKNLTKNQVKNLLTKAGLQIEDFNLYIEHTKATNLFNFLVDESLKGPSLKNKNTES</sequence>
<evidence type="ECO:0000313" key="3">
    <source>
        <dbReference type="Proteomes" id="UP000270673"/>
    </source>
</evidence>
<dbReference type="EMBL" id="CP032819">
    <property type="protein sequence ID" value="AZS31510.1"/>
    <property type="molecule type" value="Genomic_DNA"/>
</dbReference>
<evidence type="ECO:0000313" key="2">
    <source>
        <dbReference type="EMBL" id="AZS31510.1"/>
    </source>
</evidence>
<dbReference type="KEGG" id="buy:D8S85_19465"/>
<dbReference type="Proteomes" id="UP000270673">
    <property type="component" value="Chromosome"/>
</dbReference>
<reference evidence="2 3" key="1">
    <citation type="submission" date="2018-10" db="EMBL/GenBank/DDBJ databases">
        <title>Butyricimonas faecalis sp. nov., isolated from human faeces and emended description of the genus Butyricimonas.</title>
        <authorList>
            <person name="Le Roy T."/>
            <person name="Van der Smissen P."/>
            <person name="Paquot A."/>
            <person name="Delzenne N."/>
            <person name="Muccioli G."/>
            <person name="Collet J.-F."/>
            <person name="Cani P.D."/>
        </authorList>
    </citation>
    <scope>NUCLEOTIDE SEQUENCE [LARGE SCALE GENOMIC DNA]</scope>
    <source>
        <strain evidence="2 3">H184</strain>
    </source>
</reference>
<gene>
    <name evidence="1" type="ORF">D8S85_02085</name>
    <name evidence="2" type="ORF">D8S85_19465</name>
</gene>
<accession>A0A3Q9IT92</accession>
<keyword evidence="3" id="KW-1185">Reference proteome</keyword>
<protein>
    <recommendedName>
        <fullName evidence="4">Type II toxin-antitoxin system HicA family toxin</fullName>
    </recommendedName>
</protein>
<name>A0A3Q9IT92_9BACT</name>
<organism evidence="2 3">
    <name type="scientific">Butyricimonas faecalis</name>
    <dbReference type="NCBI Taxonomy" id="2093856"/>
    <lineage>
        <taxon>Bacteria</taxon>
        <taxon>Pseudomonadati</taxon>
        <taxon>Bacteroidota</taxon>
        <taxon>Bacteroidia</taxon>
        <taxon>Bacteroidales</taxon>
        <taxon>Odoribacteraceae</taxon>
        <taxon>Butyricimonas</taxon>
    </lineage>
</organism>
<dbReference type="KEGG" id="buy:D8S85_02085"/>
<dbReference type="AlphaFoldDB" id="A0A3Q9IT92"/>
<proteinExistence type="predicted"/>
<evidence type="ECO:0008006" key="4">
    <source>
        <dbReference type="Google" id="ProtNLM"/>
    </source>
</evidence>
<evidence type="ECO:0000313" key="1">
    <source>
        <dbReference type="EMBL" id="AZS28456.1"/>
    </source>
</evidence>